<dbReference type="PROSITE" id="PS00036">
    <property type="entry name" value="BZIP_BASIC"/>
    <property type="match status" value="1"/>
</dbReference>
<dbReference type="Proteomes" id="UP000193986">
    <property type="component" value="Unassembled WGS sequence"/>
</dbReference>
<dbReference type="GO" id="GO:0003700">
    <property type="term" value="F:DNA-binding transcription factor activity"/>
    <property type="evidence" value="ECO:0007669"/>
    <property type="project" value="InterPro"/>
</dbReference>
<dbReference type="STRING" id="71784.A0A1Y2BCJ7"/>
<feature type="region of interest" description="Disordered" evidence="2">
    <location>
        <begin position="26"/>
        <end position="61"/>
    </location>
</feature>
<organism evidence="4 5">
    <name type="scientific">Naematelia encephala</name>
    <dbReference type="NCBI Taxonomy" id="71784"/>
    <lineage>
        <taxon>Eukaryota</taxon>
        <taxon>Fungi</taxon>
        <taxon>Dikarya</taxon>
        <taxon>Basidiomycota</taxon>
        <taxon>Agaricomycotina</taxon>
        <taxon>Tremellomycetes</taxon>
        <taxon>Tremellales</taxon>
        <taxon>Naemateliaceae</taxon>
        <taxon>Naematelia</taxon>
    </lineage>
</organism>
<evidence type="ECO:0000256" key="2">
    <source>
        <dbReference type="SAM" id="MobiDB-lite"/>
    </source>
</evidence>
<reference evidence="4 5" key="1">
    <citation type="submission" date="2016-07" db="EMBL/GenBank/DDBJ databases">
        <title>Pervasive Adenine N6-methylation of Active Genes in Fungi.</title>
        <authorList>
            <consortium name="DOE Joint Genome Institute"/>
            <person name="Mondo S.J."/>
            <person name="Dannebaum R.O."/>
            <person name="Kuo R.C."/>
            <person name="Labutti K."/>
            <person name="Haridas S."/>
            <person name="Kuo A."/>
            <person name="Salamov A."/>
            <person name="Ahrendt S.R."/>
            <person name="Lipzen A."/>
            <person name="Sullivan W."/>
            <person name="Andreopoulos W.B."/>
            <person name="Clum A."/>
            <person name="Lindquist E."/>
            <person name="Daum C."/>
            <person name="Ramamoorthy G.K."/>
            <person name="Gryganskyi A."/>
            <person name="Culley D."/>
            <person name="Magnuson J.K."/>
            <person name="James T.Y."/>
            <person name="O'Malley M.A."/>
            <person name="Stajich J.E."/>
            <person name="Spatafora J.W."/>
            <person name="Visel A."/>
            <person name="Grigoriev I.V."/>
        </authorList>
    </citation>
    <scope>NUCLEOTIDE SEQUENCE [LARGE SCALE GENOMIC DNA]</scope>
    <source>
        <strain evidence="4 5">68-887.2</strain>
    </source>
</reference>
<keyword evidence="5" id="KW-1185">Reference proteome</keyword>
<dbReference type="SUPFAM" id="SSF57959">
    <property type="entry name" value="Leucine zipper domain"/>
    <property type="match status" value="1"/>
</dbReference>
<keyword evidence="1" id="KW-0175">Coiled coil</keyword>
<dbReference type="OrthoDB" id="2576231at2759"/>
<dbReference type="InterPro" id="IPR046347">
    <property type="entry name" value="bZIP_sf"/>
</dbReference>
<name>A0A1Y2BCJ7_9TREE</name>
<feature type="region of interest" description="Disordered" evidence="2">
    <location>
        <begin position="172"/>
        <end position="207"/>
    </location>
</feature>
<evidence type="ECO:0000313" key="5">
    <source>
        <dbReference type="Proteomes" id="UP000193986"/>
    </source>
</evidence>
<evidence type="ECO:0000259" key="3">
    <source>
        <dbReference type="PROSITE" id="PS00036"/>
    </source>
</evidence>
<dbReference type="Gene3D" id="1.20.5.170">
    <property type="match status" value="1"/>
</dbReference>
<dbReference type="EMBL" id="MCFC01000009">
    <property type="protein sequence ID" value="ORY32562.1"/>
    <property type="molecule type" value="Genomic_DNA"/>
</dbReference>
<proteinExistence type="predicted"/>
<dbReference type="InParanoid" id="A0A1Y2BCJ7"/>
<accession>A0A1Y2BCJ7</accession>
<comment type="caution">
    <text evidence="4">The sequence shown here is derived from an EMBL/GenBank/DDBJ whole genome shotgun (WGS) entry which is preliminary data.</text>
</comment>
<evidence type="ECO:0000256" key="1">
    <source>
        <dbReference type="SAM" id="Coils"/>
    </source>
</evidence>
<feature type="domain" description="BZIP" evidence="3">
    <location>
        <begin position="198"/>
        <end position="212"/>
    </location>
</feature>
<dbReference type="AlphaFoldDB" id="A0A1Y2BCJ7"/>
<feature type="coiled-coil region" evidence="1">
    <location>
        <begin position="217"/>
        <end position="247"/>
    </location>
</feature>
<sequence length="318" mass="34482">MASTLEHPGDDDSNAALMNYLHDHYATDTQPGTSLDAVLQLGTTSTPTHDQGGYTGHPPSPPDISVPIPPSLALLAETAAPHSIPVITPPPGSAGDDGGIQPDLSAYGEMGGKRKKLPHERAGWAEMGEAYRDNSRKRKRNLATRDDEMGFVDPQMDNGDGDVEALVRAVENRDDLDTADLSGGSPKAPRGSMSKQARSEQNRRAQQAFRRRREEHIKKLESDSAAYEATKARLDEANIRLRDLALAYETSKIESAALKSALLAVVQDTGVSVLSTEGELIIDPGVATRDERARLDDVHHAFGVLELQSRELAKVRRR</sequence>
<gene>
    <name evidence="4" type="ORF">BCR39DRAFT_522856</name>
</gene>
<evidence type="ECO:0000313" key="4">
    <source>
        <dbReference type="EMBL" id="ORY32562.1"/>
    </source>
</evidence>
<protein>
    <recommendedName>
        <fullName evidence="3">BZIP domain-containing protein</fullName>
    </recommendedName>
</protein>
<dbReference type="InterPro" id="IPR004827">
    <property type="entry name" value="bZIP"/>
</dbReference>